<evidence type="ECO:0000256" key="4">
    <source>
        <dbReference type="ARBA" id="ARBA00022807"/>
    </source>
</evidence>
<proteinExistence type="inferred from homology"/>
<evidence type="ECO:0000256" key="3">
    <source>
        <dbReference type="ARBA" id="ARBA00022801"/>
    </source>
</evidence>
<dbReference type="InterPro" id="IPR000169">
    <property type="entry name" value="Pept_cys_AS"/>
</dbReference>
<dbReference type="InterPro" id="IPR039417">
    <property type="entry name" value="Peptidase_C1A_papain-like"/>
</dbReference>
<dbReference type="PROSITE" id="PS00139">
    <property type="entry name" value="THIOL_PROTEASE_CYS"/>
    <property type="match status" value="1"/>
</dbReference>
<feature type="signal peptide" evidence="7">
    <location>
        <begin position="1"/>
        <end position="16"/>
    </location>
</feature>
<reference evidence="10" key="1">
    <citation type="journal article" date="2023" name="G3 (Bethesda)">
        <title>Whole genome assemblies of Zophobas morio and Tenebrio molitor.</title>
        <authorList>
            <person name="Kaur S."/>
            <person name="Stinson S.A."/>
            <person name="diCenzo G.C."/>
        </authorList>
    </citation>
    <scope>NUCLEOTIDE SEQUENCE</scope>
    <source>
        <strain evidence="10">QUZm001</strain>
    </source>
</reference>
<sequence length="329" mass="37203">MKFFLILIAVFMPSFSNPMKEEVQRRWNDYKTLYQKSYDDSEEQKRFDIFETNLRTIEDHNKQYGDKKVSYKMAVNQFADLTCDEFAQYYARGYKPRNTESTVIPKTKSIYDEVPEEIDWREKGAVTEVKNQGVCGACWAFSTTGSLEGQNFLKNGVLVSLSEQELVDCIIARSLRGCNGGFLDVAFQYVIDHGLSTEDDYPYEEADGTCHRGDLPSAVTEIAYLAIFGTSEEALKDAVGTVGPISVGVDATKWQFYSEGVFYDATCKTEANSLNHAVLVVGYGTEDDGEYWLVKNSYGPEWGMDGYIKLARNRNNTCGIATEPWYPVL</sequence>
<comment type="caution">
    <text evidence="10">The sequence shown here is derived from an EMBL/GenBank/DDBJ whole genome shotgun (WGS) entry which is preliminary data.</text>
</comment>
<dbReference type="CDD" id="cd02248">
    <property type="entry name" value="Peptidase_C1A"/>
    <property type="match status" value="1"/>
</dbReference>
<keyword evidence="5" id="KW-0865">Zymogen</keyword>
<dbReference type="GO" id="GO:0008234">
    <property type="term" value="F:cysteine-type peptidase activity"/>
    <property type="evidence" value="ECO:0007669"/>
    <property type="project" value="UniProtKB-KW"/>
</dbReference>
<evidence type="ECO:0000256" key="1">
    <source>
        <dbReference type="ARBA" id="ARBA00008455"/>
    </source>
</evidence>
<dbReference type="InterPro" id="IPR038765">
    <property type="entry name" value="Papain-like_cys_pep_sf"/>
</dbReference>
<evidence type="ECO:0000256" key="6">
    <source>
        <dbReference type="ARBA" id="ARBA00023157"/>
    </source>
</evidence>
<accession>A0AA38I124</accession>
<evidence type="ECO:0000313" key="10">
    <source>
        <dbReference type="EMBL" id="KAJ3647175.1"/>
    </source>
</evidence>
<feature type="chain" id="PRO_5041369095" description="Cathepsin L" evidence="7">
    <location>
        <begin position="17"/>
        <end position="329"/>
    </location>
</feature>
<dbReference type="InterPro" id="IPR013201">
    <property type="entry name" value="Prot_inhib_I29"/>
</dbReference>
<comment type="similarity">
    <text evidence="1">Belongs to the peptidase C1 family.</text>
</comment>
<dbReference type="SUPFAM" id="SSF54001">
    <property type="entry name" value="Cysteine proteinases"/>
    <property type="match status" value="1"/>
</dbReference>
<dbReference type="PANTHER" id="PTHR12411">
    <property type="entry name" value="CYSTEINE PROTEASE FAMILY C1-RELATED"/>
    <property type="match status" value="1"/>
</dbReference>
<evidence type="ECO:0008006" key="12">
    <source>
        <dbReference type="Google" id="ProtNLM"/>
    </source>
</evidence>
<keyword evidence="3" id="KW-0378">Hydrolase</keyword>
<evidence type="ECO:0000256" key="5">
    <source>
        <dbReference type="ARBA" id="ARBA00023145"/>
    </source>
</evidence>
<dbReference type="Proteomes" id="UP001168821">
    <property type="component" value="Unassembled WGS sequence"/>
</dbReference>
<dbReference type="SMART" id="SM00645">
    <property type="entry name" value="Pept_C1"/>
    <property type="match status" value="1"/>
</dbReference>
<evidence type="ECO:0000256" key="2">
    <source>
        <dbReference type="ARBA" id="ARBA00022670"/>
    </source>
</evidence>
<dbReference type="SMART" id="SM00848">
    <property type="entry name" value="Inhibitor_I29"/>
    <property type="match status" value="1"/>
</dbReference>
<organism evidence="10 11">
    <name type="scientific">Zophobas morio</name>
    <dbReference type="NCBI Taxonomy" id="2755281"/>
    <lineage>
        <taxon>Eukaryota</taxon>
        <taxon>Metazoa</taxon>
        <taxon>Ecdysozoa</taxon>
        <taxon>Arthropoda</taxon>
        <taxon>Hexapoda</taxon>
        <taxon>Insecta</taxon>
        <taxon>Pterygota</taxon>
        <taxon>Neoptera</taxon>
        <taxon>Endopterygota</taxon>
        <taxon>Coleoptera</taxon>
        <taxon>Polyphaga</taxon>
        <taxon>Cucujiformia</taxon>
        <taxon>Tenebrionidae</taxon>
        <taxon>Zophobas</taxon>
    </lineage>
</organism>
<evidence type="ECO:0000256" key="7">
    <source>
        <dbReference type="SAM" id="SignalP"/>
    </source>
</evidence>
<keyword evidence="11" id="KW-1185">Reference proteome</keyword>
<name>A0AA38I124_9CUCU</name>
<dbReference type="InterPro" id="IPR025660">
    <property type="entry name" value="Pept_his_AS"/>
</dbReference>
<dbReference type="Gene3D" id="3.90.70.10">
    <property type="entry name" value="Cysteine proteinases"/>
    <property type="match status" value="1"/>
</dbReference>
<evidence type="ECO:0000259" key="9">
    <source>
        <dbReference type="SMART" id="SM00848"/>
    </source>
</evidence>
<dbReference type="PROSITE" id="PS00639">
    <property type="entry name" value="THIOL_PROTEASE_HIS"/>
    <property type="match status" value="1"/>
</dbReference>
<dbReference type="PRINTS" id="PR00705">
    <property type="entry name" value="PAPAIN"/>
</dbReference>
<dbReference type="InterPro" id="IPR013128">
    <property type="entry name" value="Peptidase_C1A"/>
</dbReference>
<feature type="domain" description="Peptidase C1A papain C-terminal" evidence="8">
    <location>
        <begin position="114"/>
        <end position="328"/>
    </location>
</feature>
<dbReference type="GO" id="GO:0006508">
    <property type="term" value="P:proteolysis"/>
    <property type="evidence" value="ECO:0007669"/>
    <property type="project" value="UniProtKB-KW"/>
</dbReference>
<dbReference type="InterPro" id="IPR000668">
    <property type="entry name" value="Peptidase_C1A_C"/>
</dbReference>
<keyword evidence="6" id="KW-1015">Disulfide bond</keyword>
<evidence type="ECO:0000313" key="11">
    <source>
        <dbReference type="Proteomes" id="UP001168821"/>
    </source>
</evidence>
<dbReference type="EMBL" id="JALNTZ010000007">
    <property type="protein sequence ID" value="KAJ3647175.1"/>
    <property type="molecule type" value="Genomic_DNA"/>
</dbReference>
<keyword evidence="7" id="KW-0732">Signal</keyword>
<evidence type="ECO:0000259" key="8">
    <source>
        <dbReference type="SMART" id="SM00645"/>
    </source>
</evidence>
<keyword evidence="2" id="KW-0645">Protease</keyword>
<gene>
    <name evidence="10" type="ORF">Zmor_024709</name>
</gene>
<feature type="domain" description="Cathepsin propeptide inhibitor" evidence="9">
    <location>
        <begin position="27"/>
        <end position="86"/>
    </location>
</feature>
<protein>
    <recommendedName>
        <fullName evidence="12">Cathepsin L</fullName>
    </recommendedName>
</protein>
<dbReference type="AlphaFoldDB" id="A0AA38I124"/>
<dbReference type="Pfam" id="PF00112">
    <property type="entry name" value="Peptidase_C1"/>
    <property type="match status" value="1"/>
</dbReference>
<dbReference type="FunFam" id="3.90.70.10:FF:000006">
    <property type="entry name" value="Cathepsin S"/>
    <property type="match status" value="1"/>
</dbReference>
<dbReference type="Pfam" id="PF08246">
    <property type="entry name" value="Inhibitor_I29"/>
    <property type="match status" value="1"/>
</dbReference>
<keyword evidence="4" id="KW-0788">Thiol protease</keyword>